<dbReference type="SUPFAM" id="SSF82693">
    <property type="entry name" value="Multidrug efflux transporter AcrB pore domain, PN1, PN2, PC1 and PC2 subdomains"/>
    <property type="match status" value="1"/>
</dbReference>
<dbReference type="InterPro" id="IPR001036">
    <property type="entry name" value="Acrflvin-R"/>
</dbReference>
<dbReference type="STRING" id="3988.B9TC04"/>
<evidence type="ECO:0000313" key="3">
    <source>
        <dbReference type="Proteomes" id="UP000008311"/>
    </source>
</evidence>
<dbReference type="AlphaFoldDB" id="B9TC04"/>
<protein>
    <submittedName>
        <fullName evidence="2">Uncharacterized protein</fullName>
    </submittedName>
</protein>
<dbReference type="Gene3D" id="3.30.70.1430">
    <property type="entry name" value="Multidrug efflux transporter AcrB pore domain"/>
    <property type="match status" value="1"/>
</dbReference>
<dbReference type="GO" id="GO:0022857">
    <property type="term" value="F:transmembrane transporter activity"/>
    <property type="evidence" value="ECO:0007669"/>
    <property type="project" value="InterPro"/>
</dbReference>
<dbReference type="GO" id="GO:0016020">
    <property type="term" value="C:membrane"/>
    <property type="evidence" value="ECO:0007669"/>
    <property type="project" value="InterPro"/>
</dbReference>
<dbReference type="PANTHER" id="PTHR32063:SF68">
    <property type="entry name" value="PROBALE CATION EFFLUX SYSTEM PROTEIN"/>
    <property type="match status" value="1"/>
</dbReference>
<evidence type="ECO:0000256" key="1">
    <source>
        <dbReference type="SAM" id="SignalP"/>
    </source>
</evidence>
<gene>
    <name evidence="2" type="ORF">RCOM_0389610</name>
</gene>
<dbReference type="EMBL" id="EQ976890">
    <property type="protein sequence ID" value="EEF26608.1"/>
    <property type="molecule type" value="Genomic_DNA"/>
</dbReference>
<evidence type="ECO:0000313" key="2">
    <source>
        <dbReference type="EMBL" id="EEF26608.1"/>
    </source>
</evidence>
<feature type="non-terminal residue" evidence="2">
    <location>
        <position position="94"/>
    </location>
</feature>
<accession>B9TC04</accession>
<dbReference type="InParanoid" id="B9TC04"/>
<dbReference type="Proteomes" id="UP000008311">
    <property type="component" value="Unassembled WGS sequence"/>
</dbReference>
<name>B9TC04_RICCO</name>
<dbReference type="Pfam" id="PF00873">
    <property type="entry name" value="ACR_tran"/>
    <property type="match status" value="1"/>
</dbReference>
<feature type="chain" id="PRO_5002892367" evidence="1">
    <location>
        <begin position="31"/>
        <end position="94"/>
    </location>
</feature>
<proteinExistence type="predicted"/>
<organism evidence="2 3">
    <name type="scientific">Ricinus communis</name>
    <name type="common">Castor bean</name>
    <dbReference type="NCBI Taxonomy" id="3988"/>
    <lineage>
        <taxon>Eukaryota</taxon>
        <taxon>Viridiplantae</taxon>
        <taxon>Streptophyta</taxon>
        <taxon>Embryophyta</taxon>
        <taxon>Tracheophyta</taxon>
        <taxon>Spermatophyta</taxon>
        <taxon>Magnoliopsida</taxon>
        <taxon>eudicotyledons</taxon>
        <taxon>Gunneridae</taxon>
        <taxon>Pentapetalae</taxon>
        <taxon>rosids</taxon>
        <taxon>fabids</taxon>
        <taxon>Malpighiales</taxon>
        <taxon>Euphorbiaceae</taxon>
        <taxon>Acalyphoideae</taxon>
        <taxon>Acalypheae</taxon>
        <taxon>Ricinus</taxon>
    </lineage>
</organism>
<sequence>MLGRLIQFALTQRLLMLVLTSVLVGAGSYAINELPIDAFPDVSSTQVKIIIKAPGMTPEEVEARITSPLEVEMLGIPNQTMLRAVAKYALTDIT</sequence>
<reference evidence="3" key="1">
    <citation type="journal article" date="2010" name="Nat. Biotechnol.">
        <title>Draft genome sequence of the oilseed species Ricinus communis.</title>
        <authorList>
            <person name="Chan A.P."/>
            <person name="Crabtree J."/>
            <person name="Zhao Q."/>
            <person name="Lorenzi H."/>
            <person name="Orvis J."/>
            <person name="Puiu D."/>
            <person name="Melake-Berhan A."/>
            <person name="Jones K.M."/>
            <person name="Redman J."/>
            <person name="Chen G."/>
            <person name="Cahoon E.B."/>
            <person name="Gedil M."/>
            <person name="Stanke M."/>
            <person name="Haas B.J."/>
            <person name="Wortman J.R."/>
            <person name="Fraser-Liggett C.M."/>
            <person name="Ravel J."/>
            <person name="Rabinowicz P.D."/>
        </authorList>
    </citation>
    <scope>NUCLEOTIDE SEQUENCE [LARGE SCALE GENOMIC DNA]</scope>
    <source>
        <strain evidence="3">cv. Hale</strain>
    </source>
</reference>
<feature type="signal peptide" evidence="1">
    <location>
        <begin position="1"/>
        <end position="30"/>
    </location>
</feature>
<keyword evidence="1" id="KW-0732">Signal</keyword>
<dbReference type="PANTHER" id="PTHR32063">
    <property type="match status" value="1"/>
</dbReference>
<keyword evidence="3" id="KW-1185">Reference proteome</keyword>